<dbReference type="PANTHER" id="PTHR13251">
    <property type="entry name" value="EPILEPSY HOLOPROSENCEPHALY CANDIDATE 1/TMEM1"/>
    <property type="match status" value="1"/>
</dbReference>
<name>A0AAV6V8T7_9ARAC</name>
<dbReference type="InterPro" id="IPR056913">
    <property type="entry name" value="TRAPPC10/Trs130_N"/>
</dbReference>
<keyword evidence="3" id="KW-0333">Golgi apparatus</keyword>
<keyword evidence="10" id="KW-1185">Reference proteome</keyword>
<feature type="domain" description="TRAPPC10 Ig-like" evidence="8">
    <location>
        <begin position="799"/>
        <end position="912"/>
    </location>
</feature>
<dbReference type="PANTHER" id="PTHR13251:SF3">
    <property type="entry name" value="TRAFFICKING PROTEIN PARTICLE COMPLEX SUBUNIT 10"/>
    <property type="match status" value="1"/>
</dbReference>
<gene>
    <name evidence="9" type="ORF">JTE90_028159</name>
</gene>
<dbReference type="Pfam" id="PF23036">
    <property type="entry name" value="TRAPPC10_1st"/>
    <property type="match status" value="1"/>
</dbReference>
<proteinExistence type="predicted"/>
<evidence type="ECO:0000256" key="1">
    <source>
        <dbReference type="ARBA" id="ARBA00004555"/>
    </source>
</evidence>
<evidence type="ECO:0000256" key="4">
    <source>
        <dbReference type="SAM" id="MobiDB-lite"/>
    </source>
</evidence>
<dbReference type="GO" id="GO:0006891">
    <property type="term" value="P:intra-Golgi vesicle-mediated transport"/>
    <property type="evidence" value="ECO:0007669"/>
    <property type="project" value="TreeGrafter"/>
</dbReference>
<feature type="compositionally biased region" description="Polar residues" evidence="4">
    <location>
        <begin position="1129"/>
        <end position="1142"/>
    </location>
</feature>
<dbReference type="AlphaFoldDB" id="A0AAV6V8T7"/>
<evidence type="ECO:0000313" key="9">
    <source>
        <dbReference type="EMBL" id="KAG8193047.1"/>
    </source>
</evidence>
<dbReference type="EMBL" id="JAFNEN010000132">
    <property type="protein sequence ID" value="KAG8193047.1"/>
    <property type="molecule type" value="Genomic_DNA"/>
</dbReference>
<feature type="compositionally biased region" description="Polar residues" evidence="4">
    <location>
        <begin position="627"/>
        <end position="647"/>
    </location>
</feature>
<evidence type="ECO:0008006" key="11">
    <source>
        <dbReference type="Google" id="ProtNLM"/>
    </source>
</evidence>
<organism evidence="9 10">
    <name type="scientific">Oedothorax gibbosus</name>
    <dbReference type="NCBI Taxonomy" id="931172"/>
    <lineage>
        <taxon>Eukaryota</taxon>
        <taxon>Metazoa</taxon>
        <taxon>Ecdysozoa</taxon>
        <taxon>Arthropoda</taxon>
        <taxon>Chelicerata</taxon>
        <taxon>Arachnida</taxon>
        <taxon>Araneae</taxon>
        <taxon>Araneomorphae</taxon>
        <taxon>Entelegynae</taxon>
        <taxon>Araneoidea</taxon>
        <taxon>Linyphiidae</taxon>
        <taxon>Erigoninae</taxon>
        <taxon>Oedothorax</taxon>
    </lineage>
</organism>
<feature type="domain" description="Trafficking protein particle complex subunit 11" evidence="5">
    <location>
        <begin position="444"/>
        <end position="532"/>
    </location>
</feature>
<dbReference type="InterPro" id="IPR045126">
    <property type="entry name" value="TRAPPC10/Trs130"/>
</dbReference>
<protein>
    <recommendedName>
        <fullName evidence="11">Trafficking protein particle complex subunit 10</fullName>
    </recommendedName>
</protein>
<evidence type="ECO:0000256" key="3">
    <source>
        <dbReference type="ARBA" id="ARBA00023034"/>
    </source>
</evidence>
<feature type="domain" description="TRAPPC10/Trs130 N-terminal" evidence="7">
    <location>
        <begin position="3"/>
        <end position="315"/>
    </location>
</feature>
<dbReference type="InterPro" id="IPR021773">
    <property type="entry name" value="TPC11"/>
</dbReference>
<dbReference type="InterPro" id="IPR056917">
    <property type="entry name" value="Ig_TRAPPC10"/>
</dbReference>
<dbReference type="GO" id="GO:0034498">
    <property type="term" value="P:early endosome to Golgi transport"/>
    <property type="evidence" value="ECO:0007669"/>
    <property type="project" value="TreeGrafter"/>
</dbReference>
<evidence type="ECO:0000256" key="2">
    <source>
        <dbReference type="ARBA" id="ARBA00022448"/>
    </source>
</evidence>
<sequence>MEGKPIVTCAGDEKFFASIRNSIIEGLPRESEEWTRSHMRNPKNVYLSASFIPFSEDRLPPIGTKSLLGQAFFHIYWAECQDIDHYRQTVKENISSWFGKLKIQKIYDWLVVVIDHSENKKSNKTKLLSRGSVLDKVKSDFPSQGSQRCISLLDPSRNDSRAASSMQLLLQRIRKLLLQAYSRQLTSFEDHMRTQRERRNENGWSFQSFFFLQEELAFVLEMLGLYDEALIQYDELDALFTQFVINSNVGDMPEWLTCFSRPCDIWSGVCLLREKSIELRKVLIAGNACLLDLRNYLFARQCALLLLLCRPWEMAQRTLPFLHNCISELKILEVVMPPGSIACWVFLSCFEVLQICEKFSDTTQIKEYSLYCAGLWAYAREKLHELGILCGLMPDLSDNSEKLHIVVNLLAGMGTDAYPVGTDSPHAKLRAALSSKESFLKHYLELSELTMGTFKHNRRIRTARLIGKDLAQLYMKMKQPQKAISFLTDLLMTYREENWEVLTASIQQDLLECYLAMEDVPRYLKTCIRLAATSCFNLDKRKDYFQEIISCSEKLGSDPLLLRTEKTFLVTGAKIESTFTPMICNCEILITFHLQSNLPSEIICRNIRLILKKQNPPLIDKSKHSDSQYLSPKSNITNSHSPISPVQSGGLGIPSRDEIQQRILVQPQLIIGSYRQEGAPIYSVMCKNTHQVLRRRDSQGFHKDDISEEENGLGFKVSMVKLVPGHNVVVLPFKATQPGMYVFHRLWMEWGNIHFALSHLSPLFSFIVIEELPTITRRIEDFTDDQLQKLKRKSQVQIQTWREEHLGDLVAGIEQSIVLKVSSGSSSLPKECSINLKASRGLKLKNIDTSAEFSDEIRIQVPEVQPFSSVEVSIKVIAQFIAQKHPNAVEHFITLLCPWFQSAQRVSLQFLPPFCVTQKLHTYGLRKYIHITTYGVTFLHQFLLSNAQLVLADQKEVLLKELSSSNSLIVEADESASFVWEILTEDPNMLPSHFIFNVNYQLVEEDPVDVLQFSFEFKLSHYETLYAVRARVEPPTGSEFCRAGTMCFMHISINQIHDSAFTSLMYEVVADQAVWAVCGRTAGVVNIDATRKHSVTLDVKPLISGFLPLPTVRLSKYIPAAEQRKSVSKESTPSKDSGNYHGTNVARLEPFDTGQVYSWSRANQVHVLPASNTSSLEVTS</sequence>
<dbReference type="Pfam" id="PF23604">
    <property type="entry name" value="Ig_TRAPPC10"/>
    <property type="match status" value="1"/>
</dbReference>
<comment type="caution">
    <text evidence="9">The sequence shown here is derived from an EMBL/GenBank/DDBJ whole genome shotgun (WGS) entry which is preliminary data.</text>
</comment>
<evidence type="ECO:0000259" key="7">
    <source>
        <dbReference type="Pfam" id="PF23036"/>
    </source>
</evidence>
<dbReference type="GO" id="GO:1990071">
    <property type="term" value="C:TRAPPII protein complex"/>
    <property type="evidence" value="ECO:0007669"/>
    <property type="project" value="InterPro"/>
</dbReference>
<evidence type="ECO:0000259" key="6">
    <source>
        <dbReference type="Pfam" id="PF12584"/>
    </source>
</evidence>
<evidence type="ECO:0000313" key="10">
    <source>
        <dbReference type="Proteomes" id="UP000827092"/>
    </source>
</evidence>
<reference evidence="9 10" key="1">
    <citation type="journal article" date="2022" name="Nat. Ecol. Evol.">
        <title>A masculinizing supergene underlies an exaggerated male reproductive morph in a spider.</title>
        <authorList>
            <person name="Hendrickx F."/>
            <person name="De Corte Z."/>
            <person name="Sonet G."/>
            <person name="Van Belleghem S.M."/>
            <person name="Kostlbacher S."/>
            <person name="Vangestel C."/>
        </authorList>
    </citation>
    <scope>NUCLEOTIDE SEQUENCE [LARGE SCALE GENOMIC DNA]</scope>
    <source>
        <strain evidence="9">W744_W776</strain>
    </source>
</reference>
<dbReference type="Proteomes" id="UP000827092">
    <property type="component" value="Unassembled WGS sequence"/>
</dbReference>
<dbReference type="Pfam" id="PF12584">
    <property type="entry name" value="TRAPPC10"/>
    <property type="match status" value="1"/>
</dbReference>
<accession>A0AAV6V8T7</accession>
<feature type="region of interest" description="Disordered" evidence="4">
    <location>
        <begin position="1123"/>
        <end position="1147"/>
    </location>
</feature>
<feature type="domain" description="TRAPPC10/Trs130 C-terminal" evidence="6">
    <location>
        <begin position="1036"/>
        <end position="1168"/>
    </location>
</feature>
<evidence type="ECO:0000259" key="5">
    <source>
        <dbReference type="Pfam" id="PF11817"/>
    </source>
</evidence>
<dbReference type="InterPro" id="IPR022233">
    <property type="entry name" value="TRAPPC10/Trs130_C"/>
</dbReference>
<keyword evidence="2" id="KW-0813">Transport</keyword>
<comment type="subcellular location">
    <subcellularLocation>
        <location evidence="1">Golgi apparatus</location>
    </subcellularLocation>
</comment>
<dbReference type="GO" id="GO:0005829">
    <property type="term" value="C:cytosol"/>
    <property type="evidence" value="ECO:0007669"/>
    <property type="project" value="GOC"/>
</dbReference>
<feature type="region of interest" description="Disordered" evidence="4">
    <location>
        <begin position="622"/>
        <end position="651"/>
    </location>
</feature>
<dbReference type="Pfam" id="PF11817">
    <property type="entry name" value="Foie-gras_1"/>
    <property type="match status" value="1"/>
</dbReference>
<evidence type="ECO:0000259" key="8">
    <source>
        <dbReference type="Pfam" id="PF23604"/>
    </source>
</evidence>